<accession>A0AAD7B7Z7</accession>
<organism evidence="1 2">
    <name type="scientific">Roridomyces roridus</name>
    <dbReference type="NCBI Taxonomy" id="1738132"/>
    <lineage>
        <taxon>Eukaryota</taxon>
        <taxon>Fungi</taxon>
        <taxon>Dikarya</taxon>
        <taxon>Basidiomycota</taxon>
        <taxon>Agaricomycotina</taxon>
        <taxon>Agaricomycetes</taxon>
        <taxon>Agaricomycetidae</taxon>
        <taxon>Agaricales</taxon>
        <taxon>Marasmiineae</taxon>
        <taxon>Mycenaceae</taxon>
        <taxon>Roridomyces</taxon>
    </lineage>
</organism>
<proteinExistence type="predicted"/>
<sequence length="150" mass="16643">MVDEDMYVRAVLPLRCFSHPGWAFGQCGALLGQGLVLTGSFWGGLRVLPTLLLARAPPVKDYHPPWTTAIHPALRIPKLLPLSPRVFCTPRSRCISSVSREPYLAPPSSPRPCRRATFLRGTDDPSWSPVQCPHRPWMSWPASLLHVGPS</sequence>
<keyword evidence="2" id="KW-1185">Reference proteome</keyword>
<dbReference type="AlphaFoldDB" id="A0AAD7B7Z7"/>
<dbReference type="Proteomes" id="UP001221142">
    <property type="component" value="Unassembled WGS sequence"/>
</dbReference>
<dbReference type="EMBL" id="JARKIF010000030">
    <property type="protein sequence ID" value="KAJ7612745.1"/>
    <property type="molecule type" value="Genomic_DNA"/>
</dbReference>
<protein>
    <submittedName>
        <fullName evidence="1">Uncharacterized protein</fullName>
    </submittedName>
</protein>
<name>A0AAD7B7Z7_9AGAR</name>
<comment type="caution">
    <text evidence="1">The sequence shown here is derived from an EMBL/GenBank/DDBJ whole genome shotgun (WGS) entry which is preliminary data.</text>
</comment>
<reference evidence="1" key="1">
    <citation type="submission" date="2023-03" db="EMBL/GenBank/DDBJ databases">
        <title>Massive genome expansion in bonnet fungi (Mycena s.s.) driven by repeated elements and novel gene families across ecological guilds.</title>
        <authorList>
            <consortium name="Lawrence Berkeley National Laboratory"/>
            <person name="Harder C.B."/>
            <person name="Miyauchi S."/>
            <person name="Viragh M."/>
            <person name="Kuo A."/>
            <person name="Thoen E."/>
            <person name="Andreopoulos B."/>
            <person name="Lu D."/>
            <person name="Skrede I."/>
            <person name="Drula E."/>
            <person name="Henrissat B."/>
            <person name="Morin E."/>
            <person name="Kohler A."/>
            <person name="Barry K."/>
            <person name="LaButti K."/>
            <person name="Morin E."/>
            <person name="Salamov A."/>
            <person name="Lipzen A."/>
            <person name="Mereny Z."/>
            <person name="Hegedus B."/>
            <person name="Baldrian P."/>
            <person name="Stursova M."/>
            <person name="Weitz H."/>
            <person name="Taylor A."/>
            <person name="Grigoriev I.V."/>
            <person name="Nagy L.G."/>
            <person name="Martin F."/>
            <person name="Kauserud H."/>
        </authorList>
    </citation>
    <scope>NUCLEOTIDE SEQUENCE</scope>
    <source>
        <strain evidence="1">9284</strain>
    </source>
</reference>
<gene>
    <name evidence="1" type="ORF">FB45DRAFT_303230</name>
</gene>
<evidence type="ECO:0000313" key="1">
    <source>
        <dbReference type="EMBL" id="KAJ7612745.1"/>
    </source>
</evidence>
<evidence type="ECO:0000313" key="2">
    <source>
        <dbReference type="Proteomes" id="UP001221142"/>
    </source>
</evidence>